<dbReference type="Pfam" id="PF00975">
    <property type="entry name" value="Thioesterase"/>
    <property type="match status" value="1"/>
</dbReference>
<comment type="caution">
    <text evidence="2">The sequence shown here is derived from an EMBL/GenBank/DDBJ whole genome shotgun (WGS) entry which is preliminary data.</text>
</comment>
<dbReference type="SUPFAM" id="SSF53474">
    <property type="entry name" value="alpha/beta-Hydrolases"/>
    <property type="match status" value="1"/>
</dbReference>
<evidence type="ECO:0000313" key="2">
    <source>
        <dbReference type="EMBL" id="KAF5844004.1"/>
    </source>
</evidence>
<dbReference type="InterPro" id="IPR029058">
    <property type="entry name" value="AB_hydrolase_fold"/>
</dbReference>
<dbReference type="Gene3D" id="3.40.50.1820">
    <property type="entry name" value="alpha/beta hydrolase"/>
    <property type="match status" value="1"/>
</dbReference>
<accession>A0A8H6DQ25</accession>
<proteinExistence type="predicted"/>
<dbReference type="InterPro" id="IPR001031">
    <property type="entry name" value="Thioesterase"/>
</dbReference>
<dbReference type="Proteomes" id="UP000624244">
    <property type="component" value="Unassembled WGS sequence"/>
</dbReference>
<organism evidence="2 3">
    <name type="scientific">Cochliobolus sativus</name>
    <name type="common">Common root rot and spot blotch fungus</name>
    <name type="synonym">Bipolaris sorokiniana</name>
    <dbReference type="NCBI Taxonomy" id="45130"/>
    <lineage>
        <taxon>Eukaryota</taxon>
        <taxon>Fungi</taxon>
        <taxon>Dikarya</taxon>
        <taxon>Ascomycota</taxon>
        <taxon>Pezizomycotina</taxon>
        <taxon>Dothideomycetes</taxon>
        <taxon>Pleosporomycetidae</taxon>
        <taxon>Pleosporales</taxon>
        <taxon>Pleosporineae</taxon>
        <taxon>Pleosporaceae</taxon>
        <taxon>Bipolaris</taxon>
    </lineage>
</organism>
<evidence type="ECO:0000313" key="3">
    <source>
        <dbReference type="Proteomes" id="UP000624244"/>
    </source>
</evidence>
<gene>
    <name evidence="2" type="ORF">GGP41_002777</name>
</gene>
<dbReference type="EMBL" id="WNKQ01000036">
    <property type="protein sequence ID" value="KAF5844004.1"/>
    <property type="molecule type" value="Genomic_DNA"/>
</dbReference>
<reference evidence="2" key="1">
    <citation type="submission" date="2019-11" db="EMBL/GenBank/DDBJ databases">
        <title>Bipolaris sorokiniana Genome sequencing.</title>
        <authorList>
            <person name="Wang H."/>
        </authorList>
    </citation>
    <scope>NUCLEOTIDE SEQUENCE</scope>
</reference>
<dbReference type="AlphaFoldDB" id="A0A8H6DQ25"/>
<protein>
    <recommendedName>
        <fullName evidence="1">Thioesterase domain-containing protein</fullName>
    </recommendedName>
</protein>
<sequence>DTARSLSGLPPLFLVHDASGSISSYFELGPLGCRVYGIYDPQVEGAQGEAWRSLADRVQTYIQLIQNVLRRGSILIGGWSYGGVLAVHIAHMLNNERKAPHVAGIILIDSVYPPKLRHRLGMDPQEHMMAGVVARLKDKLPVSSVRPTYLRYAWQLPSWNNRATETCRKHISAPPSVTLIRASSHIPMANPDETFFLDWSRNMPQLGWENYEEDFISHILEIPGDHFSIFDTPNLVVINYL</sequence>
<name>A0A8H6DQ25_COCSA</name>
<feature type="non-terminal residue" evidence="2">
    <location>
        <position position="241"/>
    </location>
</feature>
<evidence type="ECO:0000259" key="1">
    <source>
        <dbReference type="Pfam" id="PF00975"/>
    </source>
</evidence>
<feature type="domain" description="Thioesterase" evidence="1">
    <location>
        <begin position="11"/>
        <end position="230"/>
    </location>
</feature>